<feature type="transmembrane region" description="Helical" evidence="1">
    <location>
        <begin position="415"/>
        <end position="435"/>
    </location>
</feature>
<feature type="transmembrane region" description="Helical" evidence="1">
    <location>
        <begin position="335"/>
        <end position="358"/>
    </location>
</feature>
<feature type="transmembrane region" description="Helical" evidence="1">
    <location>
        <begin position="308"/>
        <end position="323"/>
    </location>
</feature>
<reference evidence="3" key="1">
    <citation type="submission" date="2017-09" db="EMBL/GenBank/DDBJ databases">
        <title>Metaegenomics of thermophilic ammonia-oxidizing enrichment culture.</title>
        <authorList>
            <person name="Kato S."/>
            <person name="Suzuki K."/>
        </authorList>
    </citation>
    <scope>NUCLEOTIDE SEQUENCE [LARGE SCALE GENOMIC DNA]</scope>
</reference>
<feature type="transmembrane region" description="Helical" evidence="1">
    <location>
        <begin position="211"/>
        <end position="235"/>
    </location>
</feature>
<keyword evidence="1" id="KW-0472">Membrane</keyword>
<organism evidence="2 3">
    <name type="scientific">Candidatus Fervidibacter japonicus</name>
    <dbReference type="NCBI Taxonomy" id="2035412"/>
    <lineage>
        <taxon>Bacteria</taxon>
        <taxon>Candidatus Fervidibacterota</taxon>
        <taxon>Candidatus Fervidibacter</taxon>
    </lineage>
</organism>
<feature type="transmembrane region" description="Helical" evidence="1">
    <location>
        <begin position="378"/>
        <end position="403"/>
    </location>
</feature>
<keyword evidence="1" id="KW-1133">Transmembrane helix</keyword>
<comment type="caution">
    <text evidence="2">The sequence shown here is derived from an EMBL/GenBank/DDBJ whole genome shotgun (WGS) entry which is preliminary data.</text>
</comment>
<name>A0A2H5XFP2_9BACT</name>
<dbReference type="EMBL" id="BEHT01000047">
    <property type="protein sequence ID" value="GBD00004.1"/>
    <property type="molecule type" value="Genomic_DNA"/>
</dbReference>
<accession>A0A2H5XFP2</accession>
<evidence type="ECO:0000313" key="2">
    <source>
        <dbReference type="EMBL" id="GBD00004.1"/>
    </source>
</evidence>
<evidence type="ECO:0000256" key="1">
    <source>
        <dbReference type="SAM" id="Phobius"/>
    </source>
</evidence>
<feature type="transmembrane region" description="Helical" evidence="1">
    <location>
        <begin position="47"/>
        <end position="64"/>
    </location>
</feature>
<evidence type="ECO:0008006" key="4">
    <source>
        <dbReference type="Google" id="ProtNLM"/>
    </source>
</evidence>
<dbReference type="Proteomes" id="UP000236173">
    <property type="component" value="Unassembled WGS sequence"/>
</dbReference>
<sequence>MRHKPLPLLSAVAWTLLLGLALAAGLPFGVPGEWVWAPRPDLRFPLPLLGLTLLALASLVVVAATQRCPRKTHLAVASALGLTVALRTAFACLLPTAWQPVAVFWTLVIASPVATSFFTEAQQLEHEGVARYLRHYHETLPTRPFHAATHPPGLPMVFAAVRRAAQAPLLQRWAPLDDTTLAAVRQVWGKVLPVPAPRRDARLPADWELRAAWWGAVLCVLAGCGAVLLWAALLCQQVAEPLRPIAIALAATTPAALWWQPTVDSLHLLVIVAVLAGAVAWRHRAVWTRAALTGLLGGGALWLAFKNALPLAAIGLWLVWTAWREGERQRFAHLALIATLCAAPFVVAWLLFGFHPIATFQAASASHHAQAGAHARSYLPWVLLNLADFAMGLGGAWLGLVAVHLTRWWRSGDRAPSLTVCTLVVLLALDVSGLVRGEAARLWLPFIPLLTLEAVKACPPVEGTGRVGLAAALVPVTLQGLMALALHLRLEFLRPW</sequence>
<feature type="transmembrane region" description="Helical" evidence="1">
    <location>
        <begin position="469"/>
        <end position="488"/>
    </location>
</feature>
<feature type="transmembrane region" description="Helical" evidence="1">
    <location>
        <begin position="76"/>
        <end position="98"/>
    </location>
</feature>
<dbReference type="AlphaFoldDB" id="A0A2H5XFP2"/>
<keyword evidence="1" id="KW-0812">Transmembrane</keyword>
<gene>
    <name evidence="2" type="ORF">HRbin17_02536</name>
</gene>
<protein>
    <recommendedName>
        <fullName evidence="4">Glycosyltransferase RgtA/B/C/D-like domain-containing protein</fullName>
    </recommendedName>
</protein>
<proteinExistence type="predicted"/>
<evidence type="ECO:0000313" key="3">
    <source>
        <dbReference type="Proteomes" id="UP000236173"/>
    </source>
</evidence>
<feature type="transmembrane region" description="Helical" evidence="1">
    <location>
        <begin position="265"/>
        <end position="281"/>
    </location>
</feature>